<dbReference type="AlphaFoldDB" id="A0A419T924"/>
<evidence type="ECO:0000313" key="2">
    <source>
        <dbReference type="EMBL" id="RKD33970.1"/>
    </source>
</evidence>
<dbReference type="SUPFAM" id="SSF51735">
    <property type="entry name" value="NAD(P)-binding Rossmann-fold domains"/>
    <property type="match status" value="1"/>
</dbReference>
<comment type="caution">
    <text evidence="2">The sequence shown here is derived from an EMBL/GenBank/DDBJ whole genome shotgun (WGS) entry which is preliminary data.</text>
</comment>
<dbReference type="InterPro" id="IPR036291">
    <property type="entry name" value="NAD(P)-bd_dom_sf"/>
</dbReference>
<evidence type="ECO:0000313" key="3">
    <source>
        <dbReference type="Proteomes" id="UP000284277"/>
    </source>
</evidence>
<accession>A0A419T924</accession>
<dbReference type="RefSeq" id="WP_120195398.1">
    <property type="nucleotide sequence ID" value="NZ_MCIA01000003.1"/>
</dbReference>
<organism evidence="2 3">
    <name type="scientific">Lacrimispora algidixylanolytica</name>
    <dbReference type="NCBI Taxonomy" id="94868"/>
    <lineage>
        <taxon>Bacteria</taxon>
        <taxon>Bacillati</taxon>
        <taxon>Bacillota</taxon>
        <taxon>Clostridia</taxon>
        <taxon>Lachnospirales</taxon>
        <taxon>Lachnospiraceae</taxon>
        <taxon>Lacrimispora</taxon>
    </lineage>
</organism>
<dbReference type="InterPro" id="IPR031629">
    <property type="entry name" value="DpaA_N"/>
</dbReference>
<name>A0A419T924_9FIRM</name>
<sequence>MHNFLLLGGDLRQLYLSRILTQNGFSVTVHYDKEDSSFSIDKAIKSSKIILCPIPFTKDKLNLFSVHKMDDLGIGNLLSLLTPDHILFGGAIPDDVKQYAKENQIKCFDYMDMEEITVKNTIATAEGAIAEALIESPGCLHRNRCLVTGFGRCARTLALKLKGLDASVTITDRKDTQLTLASSMGFDTVALSDLSQTIGEYSFIFNTIPALVLNEDLIRLTKPEVTIIDIASAPGGVDFDFCKTQNIRAKLCSGLPGIYAPETSGEILFEAIVKCLAKRSGI</sequence>
<dbReference type="Pfam" id="PF16924">
    <property type="entry name" value="DpaA_N"/>
    <property type="match status" value="1"/>
</dbReference>
<dbReference type="OrthoDB" id="8840764at2"/>
<evidence type="ECO:0000259" key="1">
    <source>
        <dbReference type="Pfam" id="PF16924"/>
    </source>
</evidence>
<proteinExistence type="predicted"/>
<dbReference type="Proteomes" id="UP000284277">
    <property type="component" value="Unassembled WGS sequence"/>
</dbReference>
<keyword evidence="3" id="KW-1185">Reference proteome</keyword>
<dbReference type="Gene3D" id="3.40.50.720">
    <property type="entry name" value="NAD(P)-binding Rossmann-like Domain"/>
    <property type="match status" value="1"/>
</dbReference>
<dbReference type="NCBIfam" id="NF006162">
    <property type="entry name" value="PRK08306.1"/>
    <property type="match status" value="1"/>
</dbReference>
<dbReference type="EMBL" id="MCIA01000003">
    <property type="protein sequence ID" value="RKD33970.1"/>
    <property type="molecule type" value="Genomic_DNA"/>
</dbReference>
<protein>
    <submittedName>
        <fullName evidence="2">Dipicolinate synthase</fullName>
    </submittedName>
</protein>
<gene>
    <name evidence="2" type="ORF">BET01_12450</name>
</gene>
<reference evidence="2 3" key="1">
    <citation type="submission" date="2016-08" db="EMBL/GenBank/DDBJ databases">
        <title>A new outlook on sporulation: Clostridium algidixylanolyticum.</title>
        <authorList>
            <person name="Poppleton D.I."/>
            <person name="Gribaldo S."/>
        </authorList>
    </citation>
    <scope>NUCLEOTIDE SEQUENCE [LARGE SCALE GENOMIC DNA]</scope>
    <source>
        <strain evidence="2 3">SPL73</strain>
    </source>
</reference>
<feature type="domain" description="Dipicolinate synthase subunit A N-terminal" evidence="1">
    <location>
        <begin position="4"/>
        <end position="111"/>
    </location>
</feature>